<keyword evidence="1" id="KW-0472">Membrane</keyword>
<accession>A0A017SHW2</accession>
<keyword evidence="1" id="KW-0812">Transmembrane</keyword>
<dbReference type="EMBL" id="KK088420">
    <property type="protein sequence ID" value="EYE95900.1"/>
    <property type="molecule type" value="Genomic_DNA"/>
</dbReference>
<feature type="domain" description="Vacuolar sorting protein Vps3844 C-terminal" evidence="3">
    <location>
        <begin position="283"/>
        <end position="388"/>
    </location>
</feature>
<dbReference type="InterPro" id="IPR053065">
    <property type="entry name" value="Archenteron_Induction-Rel"/>
</dbReference>
<dbReference type="STRING" id="1388766.A0A017SHW2"/>
<organism evidence="4 5">
    <name type="scientific">Aspergillus ruber (strain CBS 135680)</name>
    <dbReference type="NCBI Taxonomy" id="1388766"/>
    <lineage>
        <taxon>Eukaryota</taxon>
        <taxon>Fungi</taxon>
        <taxon>Dikarya</taxon>
        <taxon>Ascomycota</taxon>
        <taxon>Pezizomycotina</taxon>
        <taxon>Eurotiomycetes</taxon>
        <taxon>Eurotiomycetidae</taxon>
        <taxon>Eurotiales</taxon>
        <taxon>Aspergillaceae</taxon>
        <taxon>Aspergillus</taxon>
        <taxon>Aspergillus subgen. Aspergillus</taxon>
    </lineage>
</organism>
<evidence type="ECO:0000256" key="2">
    <source>
        <dbReference type="SAM" id="SignalP"/>
    </source>
</evidence>
<keyword evidence="5" id="KW-1185">Reference proteome</keyword>
<name>A0A017SHW2_ASPRC</name>
<evidence type="ECO:0000313" key="5">
    <source>
        <dbReference type="Proteomes" id="UP000019804"/>
    </source>
</evidence>
<dbReference type="RefSeq" id="XP_040639588.1">
    <property type="nucleotide sequence ID" value="XM_040781681.1"/>
</dbReference>
<dbReference type="AlphaFoldDB" id="A0A017SHW2"/>
<feature type="signal peptide" evidence="2">
    <location>
        <begin position="1"/>
        <end position="20"/>
    </location>
</feature>
<evidence type="ECO:0000313" key="4">
    <source>
        <dbReference type="EMBL" id="EYE95900.1"/>
    </source>
</evidence>
<evidence type="ECO:0000259" key="3">
    <source>
        <dbReference type="Pfam" id="PF12955"/>
    </source>
</evidence>
<dbReference type="Pfam" id="PF12955">
    <property type="entry name" value="Vps3844_C"/>
    <property type="match status" value="1"/>
</dbReference>
<dbReference type="Proteomes" id="UP000019804">
    <property type="component" value="Unassembled WGS sequence"/>
</dbReference>
<keyword evidence="2" id="KW-0732">Signal</keyword>
<reference evidence="5" key="1">
    <citation type="journal article" date="2014" name="Nat. Commun.">
        <title>Genomic adaptations of the halophilic Dead Sea filamentous fungus Eurotium rubrum.</title>
        <authorList>
            <person name="Kis-Papo T."/>
            <person name="Weig A.R."/>
            <person name="Riley R."/>
            <person name="Persoh D."/>
            <person name="Salamov A."/>
            <person name="Sun H."/>
            <person name="Lipzen A."/>
            <person name="Wasser S.P."/>
            <person name="Rambold G."/>
            <person name="Grigoriev I.V."/>
            <person name="Nevo E."/>
        </authorList>
    </citation>
    <scope>NUCLEOTIDE SEQUENCE [LARGE SCALE GENOMIC DNA]</scope>
    <source>
        <strain evidence="5">CBS 135680</strain>
    </source>
</reference>
<dbReference type="GO" id="GO:0005783">
    <property type="term" value="C:endoplasmic reticulum"/>
    <property type="evidence" value="ECO:0007669"/>
    <property type="project" value="TreeGrafter"/>
</dbReference>
<keyword evidence="1" id="KW-1133">Transmembrane helix</keyword>
<proteinExistence type="predicted"/>
<dbReference type="PANTHER" id="PTHR36853">
    <property type="entry name" value="EXPRESSED PROTEIN"/>
    <property type="match status" value="1"/>
</dbReference>
<dbReference type="OrthoDB" id="5583277at2759"/>
<sequence>MLCIRGILLQWLIIASGTNAFDMSVFNPNLPVLEDPNMAVQRLVELQIAPPDISTLGRIDQETVKFLNHFGGTPLPLFGVSPTSENRKTTIILEGIAPEVGSSVQAEYAGINVVPHSSSIETSLESRFKMKFGDSAESEERYCSFYASNDGTELYEALKCLSDARVLQDILGTLEKGLLEHTNMLESWVDIARSETLLRLVLKPVETPSDAVNITESLKSLFRHLSAASSEVTTLLLSRSTKPTGLIKDLQARRLVNKGSSAKLVNSRSEQQDPIPVALSPICYASESSCSESTNNCSGHGYCYKKSGSGETTVNDCYTCKCQETTIRKEDGTIQKAQWGGSACQKRDISSPFFLIAGVTVMGVLAISTAIGLLFQVGQAELPSVISAGVSGARTQK</sequence>
<feature type="transmembrane region" description="Helical" evidence="1">
    <location>
        <begin position="353"/>
        <end position="375"/>
    </location>
</feature>
<dbReference type="HOGENOM" id="CLU_054960_0_0_1"/>
<dbReference type="InterPro" id="IPR024382">
    <property type="entry name" value="Vps3844_C"/>
</dbReference>
<gene>
    <name evidence="4" type="ORF">EURHEDRAFT_411632</name>
</gene>
<protein>
    <recommendedName>
        <fullName evidence="3">Vacuolar sorting protein Vps3844 C-terminal domain-containing protein</fullName>
    </recommendedName>
</protein>
<dbReference type="PANTHER" id="PTHR36853:SF1">
    <property type="entry name" value="DUF3844 DOMAIN-CONTAINING PROTEIN"/>
    <property type="match status" value="1"/>
</dbReference>
<feature type="chain" id="PRO_5001496178" description="Vacuolar sorting protein Vps3844 C-terminal domain-containing protein" evidence="2">
    <location>
        <begin position="21"/>
        <end position="397"/>
    </location>
</feature>
<dbReference type="GeneID" id="63696805"/>
<evidence type="ECO:0000256" key="1">
    <source>
        <dbReference type="SAM" id="Phobius"/>
    </source>
</evidence>